<dbReference type="InterPro" id="IPR019734">
    <property type="entry name" value="TPR_rpt"/>
</dbReference>
<feature type="region of interest" description="Disordered" evidence="9">
    <location>
        <begin position="463"/>
        <end position="543"/>
    </location>
</feature>
<evidence type="ECO:0000256" key="7">
    <source>
        <dbReference type="PROSITE-ProRule" id="PRU00277"/>
    </source>
</evidence>
<keyword evidence="5 7" id="KW-0697">Rotamase</keyword>
<comment type="catalytic activity">
    <reaction evidence="1 7">
        <text>[protein]-peptidylproline (omega=180) = [protein]-peptidylproline (omega=0)</text>
        <dbReference type="Rhea" id="RHEA:16237"/>
        <dbReference type="Rhea" id="RHEA-COMP:10747"/>
        <dbReference type="Rhea" id="RHEA-COMP:10748"/>
        <dbReference type="ChEBI" id="CHEBI:83833"/>
        <dbReference type="ChEBI" id="CHEBI:83834"/>
        <dbReference type="EC" id="5.2.1.8"/>
    </reaction>
</comment>
<name>A0A0M0JUN0_9EUKA</name>
<evidence type="ECO:0000256" key="3">
    <source>
        <dbReference type="ARBA" id="ARBA00022737"/>
    </source>
</evidence>
<evidence type="ECO:0000259" key="10">
    <source>
        <dbReference type="PROSITE" id="PS50059"/>
    </source>
</evidence>
<dbReference type="PANTHER" id="PTHR46512:SF9">
    <property type="entry name" value="PEPTIDYLPROLYL ISOMERASE"/>
    <property type="match status" value="1"/>
</dbReference>
<dbReference type="OrthoDB" id="1902587at2759"/>
<feature type="domain" description="PPIase FKBP-type" evidence="10">
    <location>
        <begin position="66"/>
        <end position="155"/>
    </location>
</feature>
<dbReference type="PANTHER" id="PTHR46512">
    <property type="entry name" value="PEPTIDYLPROLYL ISOMERASE"/>
    <property type="match status" value="1"/>
</dbReference>
<proteinExistence type="predicted"/>
<gene>
    <name evidence="11" type="ORF">Ctob_006324</name>
</gene>
<dbReference type="Pfam" id="PF00254">
    <property type="entry name" value="FKBP_C"/>
    <property type="match status" value="2"/>
</dbReference>
<evidence type="ECO:0000256" key="4">
    <source>
        <dbReference type="ARBA" id="ARBA00022803"/>
    </source>
</evidence>
<keyword evidence="6 7" id="KW-0413">Isomerase</keyword>
<dbReference type="Gene3D" id="3.10.50.40">
    <property type="match status" value="2"/>
</dbReference>
<dbReference type="FunFam" id="3.10.50.40:FF:000006">
    <property type="entry name" value="Peptidyl-prolyl cis-trans isomerase"/>
    <property type="match status" value="2"/>
</dbReference>
<keyword evidence="4 8" id="KW-0802">TPR repeat</keyword>
<evidence type="ECO:0000256" key="2">
    <source>
        <dbReference type="ARBA" id="ARBA00013194"/>
    </source>
</evidence>
<dbReference type="SUPFAM" id="SSF48452">
    <property type="entry name" value="TPR-like"/>
    <property type="match status" value="1"/>
</dbReference>
<dbReference type="AlphaFoldDB" id="A0A0M0JUN0"/>
<keyword evidence="3" id="KW-0677">Repeat</keyword>
<dbReference type="PROSITE" id="PS50059">
    <property type="entry name" value="FKBP_PPIASE"/>
    <property type="match status" value="2"/>
</dbReference>
<sequence>MADDPMPAPGIDDPMAIVVEKGETEKQLSGRPEGVPLDAVDISGDGGLCKRILVAGDPSEGTPFKGAEVQVHYVGTLVSDGSKFDSSRDRAGNFKFKIGKGNVIKGWDVGVATMLKGEKAELYCRSDYAYGAEGSPPKIPGGATLKFEVELLSWAEPEKQKWEYTAREKIDKATDIKTVATTAFKAEEWWAAREKYDEAAEWVDRDSIARSKGREDGDKEPAAQELHVACLLNAAQCSLKLSDWPMASTVCTRVLGLKELPTPSRIKALFRRGTARLKMADFDGARADLKEACTLDPKSKEIREVYGSIKEAEAAAKQSEKGLFAKMVKGAGGIKKKPPQGVPSDAVDISDDGGLCKRILVAGDPSEGTPPKGAQVQVHYVGTLLSNGSKFDSSRDRPGNFSFKLGMGRVIKGWDVGVATMLKGEKAELYCRSDYAYGDKGSGPKIPGGATLKFEVELLSWADGADMPDDDDDDADDMSGAETNEDDEPMADEAKDEAKDGAKDGAQGEAVPIEDDEPMADEAKGGAKDGAKDGAQGEAEPIE</sequence>
<dbReference type="Proteomes" id="UP000037460">
    <property type="component" value="Unassembled WGS sequence"/>
</dbReference>
<dbReference type="InterPro" id="IPR046357">
    <property type="entry name" value="PPIase_dom_sf"/>
</dbReference>
<dbReference type="EC" id="5.2.1.8" evidence="2 7"/>
<evidence type="ECO:0000313" key="11">
    <source>
        <dbReference type="EMBL" id="KOO30037.1"/>
    </source>
</evidence>
<dbReference type="SUPFAM" id="SSF54534">
    <property type="entry name" value="FKBP-like"/>
    <property type="match status" value="2"/>
</dbReference>
<feature type="compositionally biased region" description="Basic and acidic residues" evidence="9">
    <location>
        <begin position="492"/>
        <end position="503"/>
    </location>
</feature>
<dbReference type="InterPro" id="IPR050754">
    <property type="entry name" value="FKBP4/5/8-like"/>
</dbReference>
<dbReference type="InterPro" id="IPR001179">
    <property type="entry name" value="PPIase_FKBP_dom"/>
</dbReference>
<evidence type="ECO:0000256" key="8">
    <source>
        <dbReference type="PROSITE-ProRule" id="PRU00339"/>
    </source>
</evidence>
<feature type="compositionally biased region" description="Acidic residues" evidence="9">
    <location>
        <begin position="466"/>
        <end position="491"/>
    </location>
</feature>
<dbReference type="SMART" id="SM00028">
    <property type="entry name" value="TPR"/>
    <property type="match status" value="2"/>
</dbReference>
<evidence type="ECO:0000256" key="6">
    <source>
        <dbReference type="ARBA" id="ARBA00023235"/>
    </source>
</evidence>
<feature type="compositionally biased region" description="Low complexity" evidence="9">
    <location>
        <begin position="533"/>
        <end position="543"/>
    </location>
</feature>
<evidence type="ECO:0000256" key="1">
    <source>
        <dbReference type="ARBA" id="ARBA00000971"/>
    </source>
</evidence>
<protein>
    <recommendedName>
        <fullName evidence="2 7">peptidylprolyl isomerase</fullName>
        <ecNumber evidence="2 7">5.2.1.8</ecNumber>
    </recommendedName>
</protein>
<organism evidence="11 12">
    <name type="scientific">Chrysochromulina tobinii</name>
    <dbReference type="NCBI Taxonomy" id="1460289"/>
    <lineage>
        <taxon>Eukaryota</taxon>
        <taxon>Haptista</taxon>
        <taxon>Haptophyta</taxon>
        <taxon>Prymnesiophyceae</taxon>
        <taxon>Prymnesiales</taxon>
        <taxon>Chrysochromulinaceae</taxon>
        <taxon>Chrysochromulina</taxon>
    </lineage>
</organism>
<reference evidence="12" key="1">
    <citation type="journal article" date="2015" name="PLoS Genet.">
        <title>Genome Sequence and Transcriptome Analyses of Chrysochromulina tobin: Metabolic Tools for Enhanced Algal Fitness in the Prominent Order Prymnesiales (Haptophyceae).</title>
        <authorList>
            <person name="Hovde B.T."/>
            <person name="Deodato C.R."/>
            <person name="Hunsperger H.M."/>
            <person name="Ryken S.A."/>
            <person name="Yost W."/>
            <person name="Jha R.K."/>
            <person name="Patterson J."/>
            <person name="Monnat R.J. Jr."/>
            <person name="Barlow S.B."/>
            <person name="Starkenburg S.R."/>
            <person name="Cattolico R.A."/>
        </authorList>
    </citation>
    <scope>NUCLEOTIDE SEQUENCE</scope>
    <source>
        <strain evidence="12">CCMP291</strain>
    </source>
</reference>
<dbReference type="InterPro" id="IPR011990">
    <property type="entry name" value="TPR-like_helical_dom_sf"/>
</dbReference>
<dbReference type="GO" id="GO:0003755">
    <property type="term" value="F:peptidyl-prolyl cis-trans isomerase activity"/>
    <property type="evidence" value="ECO:0007669"/>
    <property type="project" value="UniProtKB-KW"/>
</dbReference>
<feature type="compositionally biased region" description="Basic and acidic residues" evidence="9">
    <location>
        <begin position="521"/>
        <end position="532"/>
    </location>
</feature>
<accession>A0A0M0JUN0</accession>
<keyword evidence="12" id="KW-1185">Reference proteome</keyword>
<comment type="caution">
    <text evidence="11">The sequence shown here is derived from an EMBL/GenBank/DDBJ whole genome shotgun (WGS) entry which is preliminary data.</text>
</comment>
<evidence type="ECO:0000256" key="5">
    <source>
        <dbReference type="ARBA" id="ARBA00023110"/>
    </source>
</evidence>
<dbReference type="EMBL" id="JWZX01002306">
    <property type="protein sequence ID" value="KOO30037.1"/>
    <property type="molecule type" value="Genomic_DNA"/>
</dbReference>
<feature type="domain" description="PPIase FKBP-type" evidence="10">
    <location>
        <begin position="373"/>
        <end position="462"/>
    </location>
</feature>
<evidence type="ECO:0000256" key="9">
    <source>
        <dbReference type="SAM" id="MobiDB-lite"/>
    </source>
</evidence>
<dbReference type="Gene3D" id="1.25.40.10">
    <property type="entry name" value="Tetratricopeptide repeat domain"/>
    <property type="match status" value="1"/>
</dbReference>
<dbReference type="PROSITE" id="PS50005">
    <property type="entry name" value="TPR"/>
    <property type="match status" value="1"/>
</dbReference>
<evidence type="ECO:0000313" key="12">
    <source>
        <dbReference type="Proteomes" id="UP000037460"/>
    </source>
</evidence>
<feature type="repeat" description="TPR" evidence="8">
    <location>
        <begin position="266"/>
        <end position="299"/>
    </location>
</feature>